<feature type="region of interest" description="Disordered" evidence="2">
    <location>
        <begin position="300"/>
        <end position="370"/>
    </location>
</feature>
<evidence type="ECO:0000313" key="4">
    <source>
        <dbReference type="Proteomes" id="UP000298390"/>
    </source>
</evidence>
<evidence type="ECO:0000313" key="3">
    <source>
        <dbReference type="EMBL" id="TFY67526.1"/>
    </source>
</evidence>
<dbReference type="Proteomes" id="UP000298390">
    <property type="component" value="Unassembled WGS sequence"/>
</dbReference>
<organism evidence="3 4">
    <name type="scientific">Rhodofomes roseus</name>
    <dbReference type="NCBI Taxonomy" id="34475"/>
    <lineage>
        <taxon>Eukaryota</taxon>
        <taxon>Fungi</taxon>
        <taxon>Dikarya</taxon>
        <taxon>Basidiomycota</taxon>
        <taxon>Agaricomycotina</taxon>
        <taxon>Agaricomycetes</taxon>
        <taxon>Polyporales</taxon>
        <taxon>Rhodofomes</taxon>
    </lineage>
</organism>
<gene>
    <name evidence="3" type="ORF">EVJ58_g1574</name>
</gene>
<feature type="compositionally biased region" description="Polar residues" evidence="2">
    <location>
        <begin position="303"/>
        <end position="313"/>
    </location>
</feature>
<dbReference type="EMBL" id="SEKV01000051">
    <property type="protein sequence ID" value="TFY67526.1"/>
    <property type="molecule type" value="Genomic_DNA"/>
</dbReference>
<feature type="coiled-coil region" evidence="1">
    <location>
        <begin position="183"/>
        <end position="224"/>
    </location>
</feature>
<evidence type="ECO:0000256" key="1">
    <source>
        <dbReference type="SAM" id="Coils"/>
    </source>
</evidence>
<feature type="compositionally biased region" description="Low complexity" evidence="2">
    <location>
        <begin position="345"/>
        <end position="354"/>
    </location>
</feature>
<feature type="compositionally biased region" description="Basic and acidic residues" evidence="2">
    <location>
        <begin position="355"/>
        <end position="370"/>
    </location>
</feature>
<protein>
    <submittedName>
        <fullName evidence="3">Uncharacterized protein</fullName>
    </submittedName>
</protein>
<comment type="caution">
    <text evidence="3">The sequence shown here is derived from an EMBL/GenBank/DDBJ whole genome shotgun (WGS) entry which is preliminary data.</text>
</comment>
<sequence>MTGCERLIKLNVHLLTYEHQSGSSQGDGRGVVSLEQFNELRRDLLEAAFAPKENNDSLRTELVSIGERMRAMQCSLEEFLSRTTRVAPSDNGTQVNSHTATAALDLYMSEKQVDGLTHQLAVAREELRDAHSAISRLEDEHAKNEARVSDLVKQLLTAHVESRDLQELLQGYQEVYSIAQMKVSGMEDQTAFLRDENQQLKQRIETLTAESNQRQLHLDELNERFASTIAHHEEEVASLCMAVEVVKDGPSRPSLLGTVRSKVAQVYKGVGGYLPQQSATNIFEPPTDENPSRATVLVEEPQSDVNAEPSSAVHSRGKAREEDIVLGDSDSSTAGSVVSLTDFASESSPRPGSGEPERSRVIRRDSSPDPCERVLARVSETQGNPSGCFRLPGETLVSSAGLSHARTGRKIEDVLTPLPMKVITQAALDHLQRTCGNTNHRLFVNTCTFVVGEFIESPYFVKPSMVINTLDGKWVPCKHKAFHKRVAKGSVDLVAAVSRSLYYLGTYTIMDTPEPWTANDFGRLPEVTQRCESGSGCPAKRTVDEGCCWLLVLEVIVLEAARYYYALTKFKLHPTTSLPWS</sequence>
<feature type="coiled-coil region" evidence="1">
    <location>
        <begin position="120"/>
        <end position="154"/>
    </location>
</feature>
<dbReference type="Gene3D" id="1.10.287.1490">
    <property type="match status" value="1"/>
</dbReference>
<dbReference type="AlphaFoldDB" id="A0A4Y9YY50"/>
<name>A0A4Y9YY50_9APHY</name>
<keyword evidence="1" id="KW-0175">Coiled coil</keyword>
<evidence type="ECO:0000256" key="2">
    <source>
        <dbReference type="SAM" id="MobiDB-lite"/>
    </source>
</evidence>
<accession>A0A4Y9YY50</accession>
<reference evidence="3 4" key="1">
    <citation type="submission" date="2019-01" db="EMBL/GenBank/DDBJ databases">
        <title>Genome sequencing of the rare red list fungi Fomitopsis rosea.</title>
        <authorList>
            <person name="Buettner E."/>
            <person name="Kellner H."/>
        </authorList>
    </citation>
    <scope>NUCLEOTIDE SEQUENCE [LARGE SCALE GENOMIC DNA]</scope>
    <source>
        <strain evidence="3 4">DSM 105464</strain>
    </source>
</reference>
<proteinExistence type="predicted"/>
<feature type="compositionally biased region" description="Polar residues" evidence="2">
    <location>
        <begin position="329"/>
        <end position="344"/>
    </location>
</feature>